<accession>A0ABN9UGE1</accession>
<name>A0ABN9UGE1_9DINO</name>
<keyword evidence="5" id="KW-1185">Reference proteome</keyword>
<dbReference type="Gene3D" id="3.60.10.10">
    <property type="entry name" value="Endonuclease/exonuclease/phosphatase"/>
    <property type="match status" value="1"/>
</dbReference>
<evidence type="ECO:0000259" key="2">
    <source>
        <dbReference type="Pfam" id="PF00078"/>
    </source>
</evidence>
<dbReference type="InterPro" id="IPR043502">
    <property type="entry name" value="DNA/RNA_pol_sf"/>
</dbReference>
<protein>
    <recommendedName>
        <fullName evidence="6">Reverse transcriptase domain-containing protein</fullName>
    </recommendedName>
</protein>
<dbReference type="InterPro" id="IPR036691">
    <property type="entry name" value="Endo/exonu/phosph_ase_sf"/>
</dbReference>
<feature type="compositionally biased region" description="Basic residues" evidence="1">
    <location>
        <begin position="7"/>
        <end position="19"/>
    </location>
</feature>
<dbReference type="InterPro" id="IPR005135">
    <property type="entry name" value="Endo/exonuclease/phosphatase"/>
</dbReference>
<feature type="region of interest" description="Disordered" evidence="1">
    <location>
        <begin position="220"/>
        <end position="244"/>
    </location>
</feature>
<dbReference type="SUPFAM" id="SSF56672">
    <property type="entry name" value="DNA/RNA polymerases"/>
    <property type="match status" value="1"/>
</dbReference>
<dbReference type="SUPFAM" id="SSF56219">
    <property type="entry name" value="DNase I-like"/>
    <property type="match status" value="1"/>
</dbReference>
<feature type="domain" description="Reverse transcriptase" evidence="2">
    <location>
        <begin position="782"/>
        <end position="1028"/>
    </location>
</feature>
<feature type="region of interest" description="Disordered" evidence="1">
    <location>
        <begin position="1"/>
        <end position="62"/>
    </location>
</feature>
<dbReference type="InterPro" id="IPR000477">
    <property type="entry name" value="RT_dom"/>
</dbReference>
<feature type="domain" description="Endonuclease/exonuclease/phosphatase" evidence="3">
    <location>
        <begin position="259"/>
        <end position="434"/>
    </location>
</feature>
<dbReference type="Pfam" id="PF03372">
    <property type="entry name" value="Exo_endo_phos"/>
    <property type="match status" value="1"/>
</dbReference>
<gene>
    <name evidence="4" type="ORF">PCOR1329_LOCUS48302</name>
</gene>
<evidence type="ECO:0000259" key="3">
    <source>
        <dbReference type="Pfam" id="PF03372"/>
    </source>
</evidence>
<evidence type="ECO:0000313" key="5">
    <source>
        <dbReference type="Proteomes" id="UP001189429"/>
    </source>
</evidence>
<comment type="caution">
    <text evidence="4">The sequence shown here is derived from an EMBL/GenBank/DDBJ whole genome shotgun (WGS) entry which is preliminary data.</text>
</comment>
<evidence type="ECO:0000313" key="4">
    <source>
        <dbReference type="EMBL" id="CAK0858689.1"/>
    </source>
</evidence>
<proteinExistence type="predicted"/>
<dbReference type="Proteomes" id="UP001189429">
    <property type="component" value="Unassembled WGS sequence"/>
</dbReference>
<dbReference type="EMBL" id="CAUYUJ010015834">
    <property type="protein sequence ID" value="CAK0858689.1"/>
    <property type="molecule type" value="Genomic_DNA"/>
</dbReference>
<sequence length="1343" mass="151007">MAGSLKKPARLPPRVRRKVPLTQQEFHEMRSNAAKKRHAKRREEARRKREEEGDTRDHKGHNIRDVVTENAKNHTGWTRRLLTCGKCHGAWWGDATANVAGPCHAWNDLANDKPRWMQPTRLRWWASLDAVDRALVRRSWAEHAEQQPTTAAWRKIDEAAEALTARADAGSFTAAEKERNKVKCRAMVKAVWGPGQDVADRRGPEYSTWLAARCGLHKVDRPETTGTRPIGEEAEGQQETAGQLGRSEELETLGVLLGTINVASWSKHGLAAFQAAGAHGADVLFVQEHKLTRQGMRTAQRLAARRSWHLVEGTVLDETQGKNGRDWHNYGGLACATRGTWRAERLWQMREIGGEVAVFRVRSGRQMLHVGVVHLRRNSPVQARRGLLLGLRECLAGLGGAAVLGGDWNVGASEGILGVLTGDGQWQPAVPQSSTMAGSSDARNDYFLVQGVVVGEAVAHRDRIADHRLVTMGLKVWAEEETEGWAWRRAARYGVSTRPRANMDDEDDGWLASARPPRSQGPDLWRKWSRGAEAFLRGEHKVLTEGTGYKGDRHLVHWQRPESQEAGSVQARRERQLRELIAVSEAVQERRGPRVRDGATQALSRKRAYLRRKLGLPRAVGPDDAQDLHRKLREAVEVSRDERIKVWRESIREDNMRKRTYKWIRNPAQSCGAAVYDATEQRQYSGQAAVEKLRSFYHGHFSSAGSGNQPEDDLRWGAPSAGSVRRLLRTMAGTAAGQDQWLASELLLLPDLAYDDLVDLCLGFEAGGWPPSLKRWRQTHIPKESDSIPKVDRMRPIAIASTVVRMWHKHRAEQIAEFLEPAFEADQAGGLRQRTLEGLLEGTLTEVEQTMVANRIAGTPAYDLLSEDDKQRVDSKKGALYGSSWDFESAFDRTDPVIVGRIWKECGVPHGIVDGIVDIWCNQERWIESAGLVASEPIAVSRSLPQGDPASMLGMATVLMPPTRRMKRRVATATCCVYADDRTACTRSLEDMQEVERHWGELEQLTALRTHPGKTQRFVVSADVLGVDFSFDERELTPREMGKLKAGIERLQRIAKLPLGWRARRRAVATAAMPLMAWGLVTALPQEAQLMEVRREVRRAVCGRRWPSASVELLHLLAVGHYGDLRCGPTRCLQRHLEAMGFHRDTHTGDWKHGDRHLRIDDRRGRAAHVLREAWRQERWDAFKAQGATRRDSRLAVEEGVAFDERAFHVATEVLQSGALGSHALAVLTGAMWSDARLDVAMGREPRPCSDCPSGEVPDVVHHWWRCDRWAGRRRGIATPRSALARRMGWPEEALQGADARRAWRKQLEYMAGVRQSLVEDRYRGGRPSLGGTWQMMRMEENA</sequence>
<evidence type="ECO:0000256" key="1">
    <source>
        <dbReference type="SAM" id="MobiDB-lite"/>
    </source>
</evidence>
<dbReference type="Pfam" id="PF00078">
    <property type="entry name" value="RVT_1"/>
    <property type="match status" value="1"/>
</dbReference>
<feature type="compositionally biased region" description="Basic and acidic residues" evidence="1">
    <location>
        <begin position="41"/>
        <end position="62"/>
    </location>
</feature>
<evidence type="ECO:0008006" key="6">
    <source>
        <dbReference type="Google" id="ProtNLM"/>
    </source>
</evidence>
<reference evidence="4" key="1">
    <citation type="submission" date="2023-10" db="EMBL/GenBank/DDBJ databases">
        <authorList>
            <person name="Chen Y."/>
            <person name="Shah S."/>
            <person name="Dougan E. K."/>
            <person name="Thang M."/>
            <person name="Chan C."/>
        </authorList>
    </citation>
    <scope>NUCLEOTIDE SEQUENCE [LARGE SCALE GENOMIC DNA]</scope>
</reference>
<organism evidence="4 5">
    <name type="scientific">Prorocentrum cordatum</name>
    <dbReference type="NCBI Taxonomy" id="2364126"/>
    <lineage>
        <taxon>Eukaryota</taxon>
        <taxon>Sar</taxon>
        <taxon>Alveolata</taxon>
        <taxon>Dinophyceae</taxon>
        <taxon>Prorocentrales</taxon>
        <taxon>Prorocentraceae</taxon>
        <taxon>Prorocentrum</taxon>
    </lineage>
</organism>